<dbReference type="AlphaFoldDB" id="A0A1I1YTM6"/>
<feature type="chain" id="PRO_5011669916" description="Lipoprotein" evidence="1">
    <location>
        <begin position="25"/>
        <end position="145"/>
    </location>
</feature>
<sequence length="145" mass="15593">MIAVHRPSLLLAFVLGCAHLVPPAAPPENGIPVVDPREKPLPEPVRVATDRAHGGCDTGAQCVEHLDPNHSAADGQRTCEADGARWLAGACPHRGAHSACITEHFLMFEYGKARADEFGNPLHRDRLAAREACLTQGGEFYELTP</sequence>
<evidence type="ECO:0000256" key="1">
    <source>
        <dbReference type="SAM" id="SignalP"/>
    </source>
</evidence>
<gene>
    <name evidence="2" type="ORF">SAMN02745121_03538</name>
</gene>
<dbReference type="EMBL" id="FOMX01000010">
    <property type="protein sequence ID" value="SFE22954.1"/>
    <property type="molecule type" value="Genomic_DNA"/>
</dbReference>
<dbReference type="PROSITE" id="PS51257">
    <property type="entry name" value="PROKAR_LIPOPROTEIN"/>
    <property type="match status" value="1"/>
</dbReference>
<dbReference type="Proteomes" id="UP000199400">
    <property type="component" value="Unassembled WGS sequence"/>
</dbReference>
<accession>A0A1I1YTM6</accession>
<keyword evidence="1" id="KW-0732">Signal</keyword>
<proteinExistence type="predicted"/>
<name>A0A1I1YTM6_9BACT</name>
<feature type="signal peptide" evidence="1">
    <location>
        <begin position="1"/>
        <end position="24"/>
    </location>
</feature>
<keyword evidence="3" id="KW-1185">Reference proteome</keyword>
<organism evidence="2 3">
    <name type="scientific">Nannocystis exedens</name>
    <dbReference type="NCBI Taxonomy" id="54"/>
    <lineage>
        <taxon>Bacteria</taxon>
        <taxon>Pseudomonadati</taxon>
        <taxon>Myxococcota</taxon>
        <taxon>Polyangia</taxon>
        <taxon>Nannocystales</taxon>
        <taxon>Nannocystaceae</taxon>
        <taxon>Nannocystis</taxon>
    </lineage>
</organism>
<protein>
    <recommendedName>
        <fullName evidence="4">Lipoprotein</fullName>
    </recommendedName>
</protein>
<reference evidence="3" key="1">
    <citation type="submission" date="2016-10" db="EMBL/GenBank/DDBJ databases">
        <authorList>
            <person name="Varghese N."/>
            <person name="Submissions S."/>
        </authorList>
    </citation>
    <scope>NUCLEOTIDE SEQUENCE [LARGE SCALE GENOMIC DNA]</scope>
    <source>
        <strain evidence="3">ATCC 25963</strain>
    </source>
</reference>
<evidence type="ECO:0008006" key="4">
    <source>
        <dbReference type="Google" id="ProtNLM"/>
    </source>
</evidence>
<evidence type="ECO:0000313" key="2">
    <source>
        <dbReference type="EMBL" id="SFE22954.1"/>
    </source>
</evidence>
<evidence type="ECO:0000313" key="3">
    <source>
        <dbReference type="Proteomes" id="UP000199400"/>
    </source>
</evidence>